<reference evidence="5 6" key="1">
    <citation type="journal article" date="2019" name="Appl. Microbiol. Biotechnol.">
        <title>Genome sequence of Isaria javanica and comparative genome analysis insights into family S53 peptidase evolution in fungal entomopathogens.</title>
        <authorList>
            <person name="Lin R."/>
            <person name="Zhang X."/>
            <person name="Xin B."/>
            <person name="Zou M."/>
            <person name="Gao Y."/>
            <person name="Qin F."/>
            <person name="Hu Q."/>
            <person name="Xie B."/>
            <person name="Cheng X."/>
        </authorList>
    </citation>
    <scope>NUCLEOTIDE SEQUENCE [LARGE SCALE GENOMIC DNA]</scope>
    <source>
        <strain evidence="5 6">IJ1G</strain>
    </source>
</reference>
<dbReference type="Proteomes" id="UP000315783">
    <property type="component" value="Unassembled WGS sequence"/>
</dbReference>
<sequence length="255" mass="27777">MASLAARFTTACGHRKSTSKTRPQNRSTVLGSLSSLRRDFSHQPAQRRAGGGAAVADSSEPPAATSSSSSSSSSPAPSTHYDLFPATLPLGPPPSGHFPIDVRALRREFLRLQARAHPDMHPPGEAKTRAEAQSARINEAYRTLANPLLRAQYLLALRGVDVAGDERMRLDEPALLATVLEAREDIEDARDEADLAAVRAANEARIADGEEALEAAFRRDDVDAAKNEAVRMRYWVNIRESLDNWEPGKPIVLEH</sequence>
<dbReference type="InterPro" id="IPR001623">
    <property type="entry name" value="DnaJ_domain"/>
</dbReference>
<dbReference type="STRING" id="43265.A0A545V533"/>
<feature type="domain" description="J" evidence="4">
    <location>
        <begin position="79"/>
        <end position="157"/>
    </location>
</feature>
<dbReference type="GO" id="GO:0044571">
    <property type="term" value="P:[2Fe-2S] cluster assembly"/>
    <property type="evidence" value="ECO:0007669"/>
    <property type="project" value="InterPro"/>
</dbReference>
<dbReference type="PANTHER" id="PTHR14021:SF15">
    <property type="entry name" value="IRON-SULFUR CLUSTER CO-CHAPERONE PROTEIN HSCB"/>
    <property type="match status" value="1"/>
</dbReference>
<gene>
    <name evidence="5" type="ORF">IF1G_04064</name>
</gene>
<dbReference type="SUPFAM" id="SSF46565">
    <property type="entry name" value="Chaperone J-domain"/>
    <property type="match status" value="1"/>
</dbReference>
<dbReference type="PANTHER" id="PTHR14021">
    <property type="entry name" value="IRON-SULFUR CLUSTER CO-CHAPERONE PROTEIN HSCB"/>
    <property type="match status" value="1"/>
</dbReference>
<comment type="caution">
    <text evidence="5">The sequence shown here is derived from an EMBL/GenBank/DDBJ whole genome shotgun (WGS) entry which is preliminary data.</text>
</comment>
<dbReference type="CDD" id="cd06257">
    <property type="entry name" value="DnaJ"/>
    <property type="match status" value="1"/>
</dbReference>
<organism evidence="5 6">
    <name type="scientific">Cordyceps javanica</name>
    <dbReference type="NCBI Taxonomy" id="43265"/>
    <lineage>
        <taxon>Eukaryota</taxon>
        <taxon>Fungi</taxon>
        <taxon>Dikarya</taxon>
        <taxon>Ascomycota</taxon>
        <taxon>Pezizomycotina</taxon>
        <taxon>Sordariomycetes</taxon>
        <taxon>Hypocreomycetidae</taxon>
        <taxon>Hypocreales</taxon>
        <taxon>Cordycipitaceae</taxon>
        <taxon>Cordyceps</taxon>
    </lineage>
</organism>
<dbReference type="Pfam" id="PF07743">
    <property type="entry name" value="HSCB_C"/>
    <property type="match status" value="1"/>
</dbReference>
<dbReference type="AlphaFoldDB" id="A0A545V533"/>
<dbReference type="EMBL" id="SPUK01000005">
    <property type="protein sequence ID" value="TQV96824.1"/>
    <property type="molecule type" value="Genomic_DNA"/>
</dbReference>
<feature type="compositionally biased region" description="Polar residues" evidence="3">
    <location>
        <begin position="20"/>
        <end position="35"/>
    </location>
</feature>
<feature type="region of interest" description="Disordered" evidence="3">
    <location>
        <begin position="1"/>
        <end position="92"/>
    </location>
</feature>
<dbReference type="InterPro" id="IPR036869">
    <property type="entry name" value="J_dom_sf"/>
</dbReference>
<evidence type="ECO:0000313" key="5">
    <source>
        <dbReference type="EMBL" id="TQV96824.1"/>
    </source>
</evidence>
<dbReference type="SUPFAM" id="SSF47144">
    <property type="entry name" value="HSC20 (HSCB), C-terminal oligomerisation domain"/>
    <property type="match status" value="1"/>
</dbReference>
<protein>
    <submittedName>
        <fullName evidence="5">Co-chaperone protein HscB</fullName>
    </submittedName>
</protein>
<name>A0A545V533_9HYPO</name>
<dbReference type="NCBIfam" id="TIGR00714">
    <property type="entry name" value="hscB"/>
    <property type="match status" value="1"/>
</dbReference>
<dbReference type="Gene3D" id="1.10.287.110">
    <property type="entry name" value="DnaJ domain"/>
    <property type="match status" value="1"/>
</dbReference>
<comment type="similarity">
    <text evidence="1">Belongs to the HscB family.</text>
</comment>
<dbReference type="InterPro" id="IPR036386">
    <property type="entry name" value="HscB_C_sf"/>
</dbReference>
<dbReference type="GO" id="GO:0001671">
    <property type="term" value="F:ATPase activator activity"/>
    <property type="evidence" value="ECO:0007669"/>
    <property type="project" value="InterPro"/>
</dbReference>
<keyword evidence="6" id="KW-1185">Reference proteome</keyword>
<proteinExistence type="inferred from homology"/>
<dbReference type="GO" id="GO:0005739">
    <property type="term" value="C:mitochondrion"/>
    <property type="evidence" value="ECO:0007669"/>
    <property type="project" value="TreeGrafter"/>
</dbReference>
<accession>A0A545V533</accession>
<dbReference type="InterPro" id="IPR004640">
    <property type="entry name" value="HscB"/>
</dbReference>
<evidence type="ECO:0000313" key="6">
    <source>
        <dbReference type="Proteomes" id="UP000315783"/>
    </source>
</evidence>
<dbReference type="Gene3D" id="1.20.1280.20">
    <property type="entry name" value="HscB, C-terminal domain"/>
    <property type="match status" value="1"/>
</dbReference>
<evidence type="ECO:0000256" key="3">
    <source>
        <dbReference type="SAM" id="MobiDB-lite"/>
    </source>
</evidence>
<feature type="compositionally biased region" description="Low complexity" evidence="3">
    <location>
        <begin position="54"/>
        <end position="78"/>
    </location>
</feature>
<dbReference type="PROSITE" id="PS50076">
    <property type="entry name" value="DNAJ_2"/>
    <property type="match status" value="1"/>
</dbReference>
<evidence type="ECO:0000259" key="4">
    <source>
        <dbReference type="PROSITE" id="PS50076"/>
    </source>
</evidence>
<dbReference type="OrthoDB" id="448954at2759"/>
<dbReference type="GO" id="GO:0051259">
    <property type="term" value="P:protein complex oligomerization"/>
    <property type="evidence" value="ECO:0007669"/>
    <property type="project" value="InterPro"/>
</dbReference>
<evidence type="ECO:0000256" key="2">
    <source>
        <dbReference type="ARBA" id="ARBA00023186"/>
    </source>
</evidence>
<evidence type="ECO:0000256" key="1">
    <source>
        <dbReference type="ARBA" id="ARBA00010476"/>
    </source>
</evidence>
<dbReference type="SMART" id="SM00271">
    <property type="entry name" value="DnaJ"/>
    <property type="match status" value="1"/>
</dbReference>
<dbReference type="InterPro" id="IPR009073">
    <property type="entry name" value="HscB_oligo_C"/>
</dbReference>
<dbReference type="GO" id="GO:0051087">
    <property type="term" value="F:protein-folding chaperone binding"/>
    <property type="evidence" value="ECO:0007669"/>
    <property type="project" value="InterPro"/>
</dbReference>
<keyword evidence="2" id="KW-0143">Chaperone</keyword>